<sequence>MKLIPLSLPFLSCLLLLMLCIGQLRSGHIKANSSEGKKTYSSCPLFYPDSPAHVIDCIGLRLLQRGSISKAEVRREGKDLLLLPLFLS</sequence>
<name>A0A4Y2VU67_ARAVE</name>
<evidence type="ECO:0000313" key="2">
    <source>
        <dbReference type="EMBL" id="GBO27420.1"/>
    </source>
</evidence>
<reference evidence="2 3" key="1">
    <citation type="journal article" date="2019" name="Sci. Rep.">
        <title>Orb-weaving spider Araneus ventricosus genome elucidates the spidroin gene catalogue.</title>
        <authorList>
            <person name="Kono N."/>
            <person name="Nakamura H."/>
            <person name="Ohtoshi R."/>
            <person name="Moran D.A.P."/>
            <person name="Shinohara A."/>
            <person name="Yoshida Y."/>
            <person name="Fujiwara M."/>
            <person name="Mori M."/>
            <person name="Tomita M."/>
            <person name="Arakawa K."/>
        </authorList>
    </citation>
    <scope>NUCLEOTIDE SEQUENCE [LARGE SCALE GENOMIC DNA]</scope>
</reference>
<accession>A0A4Y2VU67</accession>
<proteinExistence type="predicted"/>
<dbReference type="AlphaFoldDB" id="A0A4Y2VU67"/>
<dbReference type="EMBL" id="BGPR01050426">
    <property type="protein sequence ID" value="GBO27420.1"/>
    <property type="molecule type" value="Genomic_DNA"/>
</dbReference>
<keyword evidence="3" id="KW-1185">Reference proteome</keyword>
<dbReference type="Proteomes" id="UP000499080">
    <property type="component" value="Unassembled WGS sequence"/>
</dbReference>
<feature type="chain" id="PRO_5021342678" evidence="1">
    <location>
        <begin position="27"/>
        <end position="88"/>
    </location>
</feature>
<evidence type="ECO:0000256" key="1">
    <source>
        <dbReference type="SAM" id="SignalP"/>
    </source>
</evidence>
<gene>
    <name evidence="2" type="ORF">AVEN_164392_1</name>
</gene>
<organism evidence="2 3">
    <name type="scientific">Araneus ventricosus</name>
    <name type="common">Orbweaver spider</name>
    <name type="synonym">Epeira ventricosa</name>
    <dbReference type="NCBI Taxonomy" id="182803"/>
    <lineage>
        <taxon>Eukaryota</taxon>
        <taxon>Metazoa</taxon>
        <taxon>Ecdysozoa</taxon>
        <taxon>Arthropoda</taxon>
        <taxon>Chelicerata</taxon>
        <taxon>Arachnida</taxon>
        <taxon>Araneae</taxon>
        <taxon>Araneomorphae</taxon>
        <taxon>Entelegynae</taxon>
        <taxon>Araneoidea</taxon>
        <taxon>Araneidae</taxon>
        <taxon>Araneus</taxon>
    </lineage>
</organism>
<feature type="signal peptide" evidence="1">
    <location>
        <begin position="1"/>
        <end position="26"/>
    </location>
</feature>
<comment type="caution">
    <text evidence="2">The sequence shown here is derived from an EMBL/GenBank/DDBJ whole genome shotgun (WGS) entry which is preliminary data.</text>
</comment>
<keyword evidence="1" id="KW-0732">Signal</keyword>
<evidence type="ECO:0000313" key="3">
    <source>
        <dbReference type="Proteomes" id="UP000499080"/>
    </source>
</evidence>
<protein>
    <submittedName>
        <fullName evidence="2">Uncharacterized protein</fullName>
    </submittedName>
</protein>